<proteinExistence type="predicted"/>
<protein>
    <submittedName>
        <fullName evidence="1">Uncharacterized protein</fullName>
    </submittedName>
</protein>
<dbReference type="AlphaFoldDB" id="U4LGR9"/>
<reference evidence="1 2" key="1">
    <citation type="journal article" date="2013" name="PLoS Genet.">
        <title>The genome and development-dependent transcriptomes of Pyronema confluens: a window into fungal evolution.</title>
        <authorList>
            <person name="Traeger S."/>
            <person name="Altegoer F."/>
            <person name="Freitag M."/>
            <person name="Gabaldon T."/>
            <person name="Kempken F."/>
            <person name="Kumar A."/>
            <person name="Marcet-Houben M."/>
            <person name="Poggeler S."/>
            <person name="Stajich J.E."/>
            <person name="Nowrousian M."/>
        </authorList>
    </citation>
    <scope>NUCLEOTIDE SEQUENCE [LARGE SCALE GENOMIC DNA]</scope>
    <source>
        <strain evidence="2">CBS 100304</strain>
        <tissue evidence="1">Vegetative mycelium</tissue>
    </source>
</reference>
<dbReference type="EMBL" id="HF936168">
    <property type="protein sequence ID" value="CCX15442.1"/>
    <property type="molecule type" value="Genomic_DNA"/>
</dbReference>
<evidence type="ECO:0000313" key="1">
    <source>
        <dbReference type="EMBL" id="CCX15442.1"/>
    </source>
</evidence>
<keyword evidence="2" id="KW-1185">Reference proteome</keyword>
<organism evidence="1 2">
    <name type="scientific">Pyronema omphalodes (strain CBS 100304)</name>
    <name type="common">Pyronema confluens</name>
    <dbReference type="NCBI Taxonomy" id="1076935"/>
    <lineage>
        <taxon>Eukaryota</taxon>
        <taxon>Fungi</taxon>
        <taxon>Dikarya</taxon>
        <taxon>Ascomycota</taxon>
        <taxon>Pezizomycotina</taxon>
        <taxon>Pezizomycetes</taxon>
        <taxon>Pezizales</taxon>
        <taxon>Pyronemataceae</taxon>
        <taxon>Pyronema</taxon>
    </lineage>
</organism>
<name>U4LGR9_PYROM</name>
<evidence type="ECO:0000313" key="2">
    <source>
        <dbReference type="Proteomes" id="UP000018144"/>
    </source>
</evidence>
<dbReference type="Proteomes" id="UP000018144">
    <property type="component" value="Unassembled WGS sequence"/>
</dbReference>
<accession>U4LGR9</accession>
<sequence>MGGTRCRERVLRSPLSVVDGRRGRWWKPGRKKVEKKLEMTADELAHLTGDECGREVFWLNSLTLPALGRWSLLTRMSRSTISGPARHLLPSYIDGLVLTPTKEDLIPSPVFLVMRLQFGPSESDIGICLLYAFNQQRPSSDSLRVRYYF</sequence>
<gene>
    <name evidence="1" type="ORF">PCON_01717</name>
</gene>